<evidence type="ECO:0000313" key="6">
    <source>
        <dbReference type="EMBL" id="KAF3329754.1"/>
    </source>
</evidence>
<comment type="caution">
    <text evidence="6">The sequence shown here is derived from an EMBL/GenBank/DDBJ whole genome shotgun (WGS) entry which is preliminary data.</text>
</comment>
<dbReference type="InterPro" id="IPR011016">
    <property type="entry name" value="Znf_RING-CH"/>
</dbReference>
<dbReference type="InterPro" id="IPR001841">
    <property type="entry name" value="Znf_RING"/>
</dbReference>
<keyword evidence="1" id="KW-0479">Metal-binding</keyword>
<keyword evidence="3" id="KW-0862">Zinc</keyword>
<organism evidence="6 7">
    <name type="scientific">Carex littledalei</name>
    <dbReference type="NCBI Taxonomy" id="544730"/>
    <lineage>
        <taxon>Eukaryota</taxon>
        <taxon>Viridiplantae</taxon>
        <taxon>Streptophyta</taxon>
        <taxon>Embryophyta</taxon>
        <taxon>Tracheophyta</taxon>
        <taxon>Spermatophyta</taxon>
        <taxon>Magnoliopsida</taxon>
        <taxon>Liliopsida</taxon>
        <taxon>Poales</taxon>
        <taxon>Cyperaceae</taxon>
        <taxon>Cyperoideae</taxon>
        <taxon>Cariceae</taxon>
        <taxon>Carex</taxon>
        <taxon>Carex subgen. Euthyceras</taxon>
    </lineage>
</organism>
<evidence type="ECO:0000313" key="7">
    <source>
        <dbReference type="Proteomes" id="UP000623129"/>
    </source>
</evidence>
<dbReference type="Pfam" id="PF13639">
    <property type="entry name" value="zf-RING_2"/>
    <property type="match status" value="1"/>
</dbReference>
<dbReference type="PANTHER" id="PTHR47258:SF1">
    <property type="entry name" value="E3 UBIQUITIN-PROTEIN LIGASE XERICO-RELATED"/>
    <property type="match status" value="1"/>
</dbReference>
<evidence type="ECO:0000256" key="1">
    <source>
        <dbReference type="ARBA" id="ARBA00022723"/>
    </source>
</evidence>
<proteinExistence type="predicted"/>
<protein>
    <submittedName>
        <fullName evidence="6">Putative E3 ubiquitin-protein ligase RHA2B</fullName>
    </submittedName>
</protein>
<dbReference type="OrthoDB" id="8062037at2759"/>
<dbReference type="InterPro" id="IPR044249">
    <property type="entry name" value="XERICO-like"/>
</dbReference>
<feature type="domain" description="RING-type" evidence="5">
    <location>
        <begin position="82"/>
        <end position="124"/>
    </location>
</feature>
<dbReference type="Proteomes" id="UP000623129">
    <property type="component" value="Unassembled WGS sequence"/>
</dbReference>
<dbReference type="InterPro" id="IPR013083">
    <property type="entry name" value="Znf_RING/FYVE/PHD"/>
</dbReference>
<evidence type="ECO:0000256" key="3">
    <source>
        <dbReference type="ARBA" id="ARBA00022833"/>
    </source>
</evidence>
<dbReference type="EMBL" id="SWLB01000014">
    <property type="protein sequence ID" value="KAF3329754.1"/>
    <property type="molecule type" value="Genomic_DNA"/>
</dbReference>
<dbReference type="PANTHER" id="PTHR47258">
    <property type="match status" value="1"/>
</dbReference>
<gene>
    <name evidence="6" type="ORF">FCM35_KLT05085</name>
</gene>
<keyword evidence="7" id="KW-1185">Reference proteome</keyword>
<accession>A0A833QU21</accession>
<dbReference type="GO" id="GO:0008270">
    <property type="term" value="F:zinc ion binding"/>
    <property type="evidence" value="ECO:0007669"/>
    <property type="project" value="UniProtKB-KW"/>
</dbReference>
<evidence type="ECO:0000256" key="4">
    <source>
        <dbReference type="PROSITE-ProRule" id="PRU00175"/>
    </source>
</evidence>
<dbReference type="SMART" id="SM00184">
    <property type="entry name" value="RING"/>
    <property type="match status" value="1"/>
</dbReference>
<dbReference type="PROSITE" id="PS50089">
    <property type="entry name" value="ZF_RING_2"/>
    <property type="match status" value="1"/>
</dbReference>
<dbReference type="SMART" id="SM00744">
    <property type="entry name" value="RINGv"/>
    <property type="match status" value="1"/>
</dbReference>
<keyword evidence="2 4" id="KW-0863">Zinc-finger</keyword>
<evidence type="ECO:0000256" key="2">
    <source>
        <dbReference type="ARBA" id="ARBA00022771"/>
    </source>
</evidence>
<sequence>MGIIYMPSPSDDVLTLILVNTALTVSLLKQIISSVLSYFGWTRPSEPEDSVLTLTDLFRARFTPVQFGSGTCRSRTERHVDCRVCLNRFRPESVVNRLPCGHVFHKGCLETWLDYQHATCPLCRSQLLSGGGERHPGIWF</sequence>
<reference evidence="6" key="1">
    <citation type="submission" date="2020-01" db="EMBL/GenBank/DDBJ databases">
        <title>Genome sequence of Kobresia littledalei, the first chromosome-level genome in the family Cyperaceae.</title>
        <authorList>
            <person name="Qu G."/>
        </authorList>
    </citation>
    <scope>NUCLEOTIDE SEQUENCE</scope>
    <source>
        <strain evidence="6">C.B.Clarke</strain>
        <tissue evidence="6">Leaf</tissue>
    </source>
</reference>
<name>A0A833QU21_9POAL</name>
<dbReference type="AlphaFoldDB" id="A0A833QU21"/>
<dbReference type="Gene3D" id="3.30.40.10">
    <property type="entry name" value="Zinc/RING finger domain, C3HC4 (zinc finger)"/>
    <property type="match status" value="1"/>
</dbReference>
<evidence type="ECO:0000259" key="5">
    <source>
        <dbReference type="PROSITE" id="PS50089"/>
    </source>
</evidence>
<dbReference type="SUPFAM" id="SSF57850">
    <property type="entry name" value="RING/U-box"/>
    <property type="match status" value="1"/>
</dbReference>